<dbReference type="Proteomes" id="UP000800035">
    <property type="component" value="Unassembled WGS sequence"/>
</dbReference>
<name>A0A6A5TPC9_9PLEO</name>
<sequence length="103" mass="11153">MPSLLPRLLLASTAAAKHHQLRFCVSLLSLHDRRGGPEMKDDPGACLPIIRHQLSHPRFPCRLGSHHPNTNLATALSLPLPNAVTTDMAPISRDIPTSALVLS</sequence>
<dbReference type="OrthoDB" id="5561659at2759"/>
<reference evidence="1" key="1">
    <citation type="journal article" date="2020" name="Stud. Mycol.">
        <title>101 Dothideomycetes genomes: a test case for predicting lifestyles and emergence of pathogens.</title>
        <authorList>
            <person name="Haridas S."/>
            <person name="Albert R."/>
            <person name="Binder M."/>
            <person name="Bloem J."/>
            <person name="Labutti K."/>
            <person name="Salamov A."/>
            <person name="Andreopoulos B."/>
            <person name="Baker S."/>
            <person name="Barry K."/>
            <person name="Bills G."/>
            <person name="Bluhm B."/>
            <person name="Cannon C."/>
            <person name="Castanera R."/>
            <person name="Culley D."/>
            <person name="Daum C."/>
            <person name="Ezra D."/>
            <person name="Gonzalez J."/>
            <person name="Henrissat B."/>
            <person name="Kuo A."/>
            <person name="Liang C."/>
            <person name="Lipzen A."/>
            <person name="Lutzoni F."/>
            <person name="Magnuson J."/>
            <person name="Mondo S."/>
            <person name="Nolan M."/>
            <person name="Ohm R."/>
            <person name="Pangilinan J."/>
            <person name="Park H.-J."/>
            <person name="Ramirez L."/>
            <person name="Alfaro M."/>
            <person name="Sun H."/>
            <person name="Tritt A."/>
            <person name="Yoshinaga Y."/>
            <person name="Zwiers L.-H."/>
            <person name="Turgeon B."/>
            <person name="Goodwin S."/>
            <person name="Spatafora J."/>
            <person name="Crous P."/>
            <person name="Grigoriev I."/>
        </authorList>
    </citation>
    <scope>NUCLEOTIDE SEQUENCE</scope>
    <source>
        <strain evidence="1">CBS 675.92</strain>
    </source>
</reference>
<protein>
    <submittedName>
        <fullName evidence="1">Uncharacterized protein</fullName>
    </submittedName>
</protein>
<organism evidence="1 2">
    <name type="scientific">Byssothecium circinans</name>
    <dbReference type="NCBI Taxonomy" id="147558"/>
    <lineage>
        <taxon>Eukaryota</taxon>
        <taxon>Fungi</taxon>
        <taxon>Dikarya</taxon>
        <taxon>Ascomycota</taxon>
        <taxon>Pezizomycotina</taxon>
        <taxon>Dothideomycetes</taxon>
        <taxon>Pleosporomycetidae</taxon>
        <taxon>Pleosporales</taxon>
        <taxon>Massarineae</taxon>
        <taxon>Massarinaceae</taxon>
        <taxon>Byssothecium</taxon>
    </lineage>
</organism>
<keyword evidence="2" id="KW-1185">Reference proteome</keyword>
<proteinExistence type="predicted"/>
<evidence type="ECO:0000313" key="2">
    <source>
        <dbReference type="Proteomes" id="UP000800035"/>
    </source>
</evidence>
<dbReference type="EMBL" id="ML976998">
    <property type="protein sequence ID" value="KAF1954491.1"/>
    <property type="molecule type" value="Genomic_DNA"/>
</dbReference>
<gene>
    <name evidence="1" type="ORF">CC80DRAFT_119073</name>
</gene>
<dbReference type="AlphaFoldDB" id="A0A6A5TPC9"/>
<evidence type="ECO:0000313" key="1">
    <source>
        <dbReference type="EMBL" id="KAF1954491.1"/>
    </source>
</evidence>
<accession>A0A6A5TPC9</accession>